<evidence type="ECO:0000313" key="1">
    <source>
        <dbReference type="EMBL" id="KAK1742862.1"/>
    </source>
</evidence>
<dbReference type="EMBL" id="JATAAI010000010">
    <property type="protein sequence ID" value="KAK1742862.1"/>
    <property type="molecule type" value="Genomic_DNA"/>
</dbReference>
<name>A0AAD8YB27_9STRA</name>
<protein>
    <submittedName>
        <fullName evidence="1">Uncharacterized protein</fullName>
    </submittedName>
</protein>
<dbReference type="Gene3D" id="3.40.50.150">
    <property type="entry name" value="Vaccinia Virus protein VP39"/>
    <property type="match status" value="1"/>
</dbReference>
<dbReference type="Proteomes" id="UP001224775">
    <property type="component" value="Unassembled WGS sequence"/>
</dbReference>
<organism evidence="1 2">
    <name type="scientific">Skeletonema marinoi</name>
    <dbReference type="NCBI Taxonomy" id="267567"/>
    <lineage>
        <taxon>Eukaryota</taxon>
        <taxon>Sar</taxon>
        <taxon>Stramenopiles</taxon>
        <taxon>Ochrophyta</taxon>
        <taxon>Bacillariophyta</taxon>
        <taxon>Coscinodiscophyceae</taxon>
        <taxon>Thalassiosirophycidae</taxon>
        <taxon>Thalassiosirales</taxon>
        <taxon>Skeletonemataceae</taxon>
        <taxon>Skeletonema</taxon>
        <taxon>Skeletonema marinoi-dohrnii complex</taxon>
    </lineage>
</organism>
<sequence length="232" mass="26612">MERIYITKLLLPLIQTPDKVTRHSYQTMYGRFLLPYYHQNPKMKMLEIGLGCNMNYGPGASVSLYKTLFPEAELWEAEFVEKCVRQYQGTEMMKGINVLTGDQGDYGTLDAWISKSGGNFDVVIDDGGHQNCQIWNSFMKLWPAVKPGGLYFIEDMEVARHDKKRKAQAPCDSNVIVPEKLKEMFDVLIYEEFGQQRSESDIEFIFCQADACVLGKKLDADPASVWWNKHKA</sequence>
<gene>
    <name evidence="1" type="ORF">QTG54_006459</name>
</gene>
<reference evidence="1" key="1">
    <citation type="submission" date="2023-06" db="EMBL/GenBank/DDBJ databases">
        <title>Survivors Of The Sea: Transcriptome response of Skeletonema marinoi to long-term dormancy.</title>
        <authorList>
            <person name="Pinder M.I.M."/>
            <person name="Kourtchenko O."/>
            <person name="Robertson E.K."/>
            <person name="Larsson T."/>
            <person name="Maumus F."/>
            <person name="Osuna-Cruz C.M."/>
            <person name="Vancaester E."/>
            <person name="Stenow R."/>
            <person name="Vandepoele K."/>
            <person name="Ploug H."/>
            <person name="Bruchert V."/>
            <person name="Godhe A."/>
            <person name="Topel M."/>
        </authorList>
    </citation>
    <scope>NUCLEOTIDE SEQUENCE</scope>
    <source>
        <strain evidence="1">R05AC</strain>
    </source>
</reference>
<proteinExistence type="predicted"/>
<comment type="caution">
    <text evidence="1">The sequence shown here is derived from an EMBL/GenBank/DDBJ whole genome shotgun (WGS) entry which is preliminary data.</text>
</comment>
<dbReference type="AlphaFoldDB" id="A0AAD8YB27"/>
<keyword evidence="2" id="KW-1185">Reference proteome</keyword>
<dbReference type="InterPro" id="IPR029063">
    <property type="entry name" value="SAM-dependent_MTases_sf"/>
</dbReference>
<evidence type="ECO:0000313" key="2">
    <source>
        <dbReference type="Proteomes" id="UP001224775"/>
    </source>
</evidence>
<dbReference type="SUPFAM" id="SSF53335">
    <property type="entry name" value="S-adenosyl-L-methionine-dependent methyltransferases"/>
    <property type="match status" value="1"/>
</dbReference>
<accession>A0AAD8YB27</accession>